<keyword evidence="5" id="KW-0282">Flagellum</keyword>
<keyword evidence="2" id="KW-0975">Bacterial flagellum</keyword>
<dbReference type="PANTHER" id="PTHR42792:SF1">
    <property type="entry name" value="FLAGELLAR HOOK-ASSOCIATED PROTEIN 3"/>
    <property type="match status" value="1"/>
</dbReference>
<evidence type="ECO:0000256" key="1">
    <source>
        <dbReference type="ARBA" id="ARBA00004365"/>
    </source>
</evidence>
<evidence type="ECO:0000313" key="6">
    <source>
        <dbReference type="Proteomes" id="UP000280842"/>
    </source>
</evidence>
<dbReference type="InterPro" id="IPR001029">
    <property type="entry name" value="Flagellin_N"/>
</dbReference>
<keyword evidence="6" id="KW-1185">Reference proteome</keyword>
<dbReference type="InterPro" id="IPR010810">
    <property type="entry name" value="Flagellin_hook_IN_motif"/>
</dbReference>
<dbReference type="Gene3D" id="1.20.1330.10">
    <property type="entry name" value="f41 fragment of flagellin, N-terminal domain"/>
    <property type="match status" value="2"/>
</dbReference>
<dbReference type="GO" id="GO:0009424">
    <property type="term" value="C:bacterial-type flagellum hook"/>
    <property type="evidence" value="ECO:0007669"/>
    <property type="project" value="InterPro"/>
</dbReference>
<dbReference type="InterPro" id="IPR013384">
    <property type="entry name" value="Flagell_FlgL"/>
</dbReference>
<organism evidence="5 6">
    <name type="scientific">Hydrogenothermus marinus</name>
    <dbReference type="NCBI Taxonomy" id="133270"/>
    <lineage>
        <taxon>Bacteria</taxon>
        <taxon>Pseudomonadati</taxon>
        <taxon>Aquificota</taxon>
        <taxon>Aquificia</taxon>
        <taxon>Aquificales</taxon>
        <taxon>Hydrogenothermaceae</taxon>
        <taxon>Hydrogenothermus</taxon>
    </lineage>
</organism>
<dbReference type="NCBIfam" id="TIGR02550">
    <property type="entry name" value="flagell_flgL"/>
    <property type="match status" value="1"/>
</dbReference>
<dbReference type="OrthoDB" id="9768249at2"/>
<dbReference type="GO" id="GO:0005198">
    <property type="term" value="F:structural molecule activity"/>
    <property type="evidence" value="ECO:0007669"/>
    <property type="project" value="InterPro"/>
</dbReference>
<dbReference type="GO" id="GO:0071973">
    <property type="term" value="P:bacterial-type flagellum-dependent cell motility"/>
    <property type="evidence" value="ECO:0007669"/>
    <property type="project" value="InterPro"/>
</dbReference>
<dbReference type="Pfam" id="PF07196">
    <property type="entry name" value="Flagellin_IN"/>
    <property type="match status" value="1"/>
</dbReference>
<feature type="domain" description="Flagellin N-terminal" evidence="4">
    <location>
        <begin position="17"/>
        <end position="139"/>
    </location>
</feature>
<evidence type="ECO:0000259" key="4">
    <source>
        <dbReference type="Pfam" id="PF00669"/>
    </source>
</evidence>
<keyword evidence="3" id="KW-0175">Coiled coil</keyword>
<reference evidence="5 6" key="1">
    <citation type="submission" date="2018-10" db="EMBL/GenBank/DDBJ databases">
        <title>Genomic Encyclopedia of Archaeal and Bacterial Type Strains, Phase II (KMG-II): from individual species to whole genera.</title>
        <authorList>
            <person name="Goeker M."/>
        </authorList>
    </citation>
    <scope>NUCLEOTIDE SEQUENCE [LARGE SCALE GENOMIC DNA]</scope>
    <source>
        <strain evidence="5 6">VM1</strain>
    </source>
</reference>
<dbReference type="AlphaFoldDB" id="A0A3M0BJ89"/>
<evidence type="ECO:0000313" key="5">
    <source>
        <dbReference type="EMBL" id="RMA97513.1"/>
    </source>
</evidence>
<keyword evidence="5" id="KW-0969">Cilium</keyword>
<proteinExistence type="predicted"/>
<evidence type="ECO:0000256" key="2">
    <source>
        <dbReference type="ARBA" id="ARBA00023143"/>
    </source>
</evidence>
<dbReference type="Pfam" id="PF00669">
    <property type="entry name" value="Flagellin_N"/>
    <property type="match status" value="1"/>
</dbReference>
<feature type="coiled-coil region" evidence="3">
    <location>
        <begin position="16"/>
        <end position="72"/>
    </location>
</feature>
<name>A0A3M0BJ89_9AQUI</name>
<dbReference type="EMBL" id="REFO01000010">
    <property type="protein sequence ID" value="RMA97513.1"/>
    <property type="molecule type" value="Genomic_DNA"/>
</dbReference>
<sequence length="405" mass="44765">MRIPDIIFYDSFIKYNAEKENKIQEYTNQLASGKKILQPSDNVLGAVKSLRLKKINETIDSYNRNMDQVQTILDVSETSLANIINTSQEARVQIVHVLNTGVLDAEDAQVLKDYFSSVRDYIIKQANVSVGDSRIFAGVKSQLDPFDTNGNYQGETLETKVPVSKGVELNTTFDGKTYIGTIKSGLVSNPTEKLGIVKALDDITQIIDSGDLYKLHSYISDMGYSSATSQIDSAASGTQTLTITSGSSSFSVNYDNTTTLQDLVNAINTNPSNQTVEAFVFQDKDGVYRLGLVNKQDPSQSITVQDSGTFINKVGGLHHVLDNFDKGFNQALLGRSKIGLQSKIIEDLKPQNEYMKTQFSELISKFEDADYASVITELEKVKTAYQALLASFNQNKDLSLLNFLK</sequence>
<dbReference type="SUPFAM" id="SSF64518">
    <property type="entry name" value="Phase 1 flagellin"/>
    <property type="match status" value="1"/>
</dbReference>
<gene>
    <name evidence="5" type="ORF">CLV39_0126</name>
</gene>
<dbReference type="RefSeq" id="WP_121922291.1">
    <property type="nucleotide sequence ID" value="NZ_REFO01000010.1"/>
</dbReference>
<comment type="caution">
    <text evidence="5">The sequence shown here is derived from an EMBL/GenBank/DDBJ whole genome shotgun (WGS) entry which is preliminary data.</text>
</comment>
<evidence type="ECO:0000256" key="3">
    <source>
        <dbReference type="SAM" id="Coils"/>
    </source>
</evidence>
<dbReference type="PANTHER" id="PTHR42792">
    <property type="entry name" value="FLAGELLIN"/>
    <property type="match status" value="1"/>
</dbReference>
<protein>
    <submittedName>
        <fullName evidence="5">Flagellar hook-associated protein 3 FlgL</fullName>
    </submittedName>
</protein>
<accession>A0A3M0BJ89</accession>
<dbReference type="InterPro" id="IPR001492">
    <property type="entry name" value="Flagellin"/>
</dbReference>
<dbReference type="Proteomes" id="UP000280842">
    <property type="component" value="Unassembled WGS sequence"/>
</dbReference>
<comment type="subcellular location">
    <subcellularLocation>
        <location evidence="1">Bacterial flagellum</location>
    </subcellularLocation>
</comment>
<keyword evidence="5" id="KW-0966">Cell projection</keyword>